<sequence length="228" mass="26197">MLATKGCQMRTVWYLTFHETMTGCICSSLLIHRFVRFKLIKFDHSMYDWFLDYMCNQGDLALIESIKNIPYATMDVELVFIPINICELHWYLVVLNAKRREIQILDSLGSSLGHNDLDCVVTKGFAKANRCYWCGLFLLNCMEYWTRVELPDNFTHVMSQMMSVFLLQLKKELCKETEHDALKGFLHAKITSATAALGGELMLGTLRGLSVVMPASKQKLRSLLLHTL</sequence>
<dbReference type="EMBL" id="CM007650">
    <property type="protein sequence ID" value="ONM51918.1"/>
    <property type="molecule type" value="Genomic_DNA"/>
</dbReference>
<dbReference type="SUPFAM" id="SSF54001">
    <property type="entry name" value="Cysteine proteinases"/>
    <property type="match status" value="1"/>
</dbReference>
<gene>
    <name evidence="6" type="ORF">ZEAMMB73_Zm00001d019029</name>
</gene>
<evidence type="ECO:0000256" key="2">
    <source>
        <dbReference type="ARBA" id="ARBA00022670"/>
    </source>
</evidence>
<evidence type="ECO:0000256" key="4">
    <source>
        <dbReference type="ARBA" id="ARBA00022807"/>
    </source>
</evidence>
<dbReference type="GO" id="GO:0006508">
    <property type="term" value="P:proteolysis"/>
    <property type="evidence" value="ECO:0007669"/>
    <property type="project" value="UniProtKB-KW"/>
</dbReference>
<dbReference type="Pfam" id="PF02902">
    <property type="entry name" value="Peptidase_C48"/>
    <property type="match status" value="1"/>
</dbReference>
<comment type="similarity">
    <text evidence="1">Belongs to the peptidase C48 family.</text>
</comment>
<evidence type="ECO:0000256" key="3">
    <source>
        <dbReference type="ARBA" id="ARBA00022801"/>
    </source>
</evidence>
<accession>A0A1D6HUD9</accession>
<evidence type="ECO:0000259" key="5">
    <source>
        <dbReference type="PROSITE" id="PS50600"/>
    </source>
</evidence>
<feature type="domain" description="Ubiquitin-like protease family profile" evidence="5">
    <location>
        <begin position="1"/>
        <end position="145"/>
    </location>
</feature>
<dbReference type="PROSITE" id="PS50600">
    <property type="entry name" value="ULP_PROTEASE"/>
    <property type="match status" value="1"/>
</dbReference>
<name>A0A1D6HUD9_MAIZE</name>
<proteinExistence type="inferred from homology"/>
<keyword evidence="3" id="KW-0378">Hydrolase</keyword>
<evidence type="ECO:0000256" key="1">
    <source>
        <dbReference type="ARBA" id="ARBA00005234"/>
    </source>
</evidence>
<dbReference type="PANTHER" id="PTHR12606">
    <property type="entry name" value="SENTRIN/SUMO-SPECIFIC PROTEASE"/>
    <property type="match status" value="1"/>
</dbReference>
<dbReference type="Gene3D" id="3.40.395.10">
    <property type="entry name" value="Adenoviral Proteinase, Chain A"/>
    <property type="match status" value="1"/>
</dbReference>
<dbReference type="GO" id="GO:0008234">
    <property type="term" value="F:cysteine-type peptidase activity"/>
    <property type="evidence" value="ECO:0007669"/>
    <property type="project" value="UniProtKB-KW"/>
</dbReference>
<dbReference type="InterPro" id="IPR003653">
    <property type="entry name" value="Peptidase_C48_C"/>
</dbReference>
<organism evidence="6">
    <name type="scientific">Zea mays</name>
    <name type="common">Maize</name>
    <dbReference type="NCBI Taxonomy" id="4577"/>
    <lineage>
        <taxon>Eukaryota</taxon>
        <taxon>Viridiplantae</taxon>
        <taxon>Streptophyta</taxon>
        <taxon>Embryophyta</taxon>
        <taxon>Tracheophyta</taxon>
        <taxon>Spermatophyta</taxon>
        <taxon>Magnoliopsida</taxon>
        <taxon>Liliopsida</taxon>
        <taxon>Poales</taxon>
        <taxon>Poaceae</taxon>
        <taxon>PACMAD clade</taxon>
        <taxon>Panicoideae</taxon>
        <taxon>Andropogonodae</taxon>
        <taxon>Andropogoneae</taxon>
        <taxon>Tripsacinae</taxon>
        <taxon>Zea</taxon>
    </lineage>
</organism>
<reference evidence="6" key="1">
    <citation type="submission" date="2015-12" db="EMBL/GenBank/DDBJ databases">
        <title>Update maize B73 reference genome by single molecule sequencing technologies.</title>
        <authorList>
            <consortium name="Maize Genome Sequencing Project"/>
            <person name="Ware D."/>
        </authorList>
    </citation>
    <scope>NUCLEOTIDE SEQUENCE [LARGE SCALE GENOMIC DNA]</scope>
    <source>
        <tissue evidence="6">Seedling</tissue>
    </source>
</reference>
<evidence type="ECO:0000313" key="6">
    <source>
        <dbReference type="EMBL" id="ONM51918.1"/>
    </source>
</evidence>
<keyword evidence="2" id="KW-0645">Protease</keyword>
<dbReference type="InterPro" id="IPR038765">
    <property type="entry name" value="Papain-like_cys_pep_sf"/>
</dbReference>
<protein>
    <submittedName>
        <fullName evidence="6">Maternally expressed gene7</fullName>
    </submittedName>
</protein>
<dbReference type="AlphaFoldDB" id="A0A1D6HUD9"/>
<dbReference type="InParanoid" id="A0A1D6HUD9"/>
<keyword evidence="4" id="KW-0788">Thiol protease</keyword>
<dbReference type="PANTHER" id="PTHR12606:SF155">
    <property type="entry name" value="OS04G0316900 PROTEIN"/>
    <property type="match status" value="1"/>
</dbReference>